<dbReference type="GO" id="GO:0005829">
    <property type="term" value="C:cytosol"/>
    <property type="evidence" value="ECO:0007669"/>
    <property type="project" value="TreeGrafter"/>
</dbReference>
<dbReference type="GeneTree" id="ENSGT00830000128380"/>
<evidence type="ECO:0000313" key="8">
    <source>
        <dbReference type="Ensembl" id="ENSEBUP00000001398.1"/>
    </source>
</evidence>
<evidence type="ECO:0000313" key="9">
    <source>
        <dbReference type="Proteomes" id="UP000694388"/>
    </source>
</evidence>
<dbReference type="PROSITE" id="PS50102">
    <property type="entry name" value="RRM"/>
    <property type="match status" value="1"/>
</dbReference>
<feature type="domain" description="RRM" evidence="5">
    <location>
        <begin position="119"/>
        <end position="195"/>
    </location>
</feature>
<dbReference type="CDD" id="cd12291">
    <property type="entry name" value="RRM1_La"/>
    <property type="match status" value="1"/>
</dbReference>
<dbReference type="Gene3D" id="3.30.70.330">
    <property type="match status" value="2"/>
</dbReference>
<name>A0A8C4NDM8_EPTBU</name>
<organism evidence="8 9">
    <name type="scientific">Eptatretus burgeri</name>
    <name type="common">Inshore hagfish</name>
    <dbReference type="NCBI Taxonomy" id="7764"/>
    <lineage>
        <taxon>Eukaryota</taxon>
        <taxon>Metazoa</taxon>
        <taxon>Chordata</taxon>
        <taxon>Craniata</taxon>
        <taxon>Vertebrata</taxon>
        <taxon>Cyclostomata</taxon>
        <taxon>Myxini</taxon>
        <taxon>Myxiniformes</taxon>
        <taxon>Myxinidae</taxon>
        <taxon>Eptatretinae</taxon>
        <taxon>Eptatretus</taxon>
    </lineage>
</organism>
<dbReference type="PROSITE" id="PS51939">
    <property type="entry name" value="XRRM"/>
    <property type="match status" value="1"/>
</dbReference>
<feature type="domain" description="HTH La-type RNA-binding" evidence="6">
    <location>
        <begin position="15"/>
        <end position="107"/>
    </location>
</feature>
<dbReference type="PANTHER" id="PTHR22792">
    <property type="entry name" value="LUPUS LA PROTEIN-RELATED"/>
    <property type="match status" value="1"/>
</dbReference>
<dbReference type="SMART" id="SM00360">
    <property type="entry name" value="RRM"/>
    <property type="match status" value="2"/>
</dbReference>
<dbReference type="Gene3D" id="1.10.10.10">
    <property type="entry name" value="Winged helix-like DNA-binding domain superfamily/Winged helix DNA-binding domain"/>
    <property type="match status" value="1"/>
</dbReference>
<dbReference type="Pfam" id="PF08777">
    <property type="entry name" value="RRM_3"/>
    <property type="match status" value="1"/>
</dbReference>
<dbReference type="PANTHER" id="PTHR22792:SF166">
    <property type="entry name" value="LUPUS LA PROTEIN HOMOLOG"/>
    <property type="match status" value="1"/>
</dbReference>
<dbReference type="InterPro" id="IPR000504">
    <property type="entry name" value="RRM_dom"/>
</dbReference>
<dbReference type="GO" id="GO:0005634">
    <property type="term" value="C:nucleus"/>
    <property type="evidence" value="ECO:0007669"/>
    <property type="project" value="UniProtKB-SubCell"/>
</dbReference>
<dbReference type="InterPro" id="IPR002344">
    <property type="entry name" value="Lupus_La"/>
</dbReference>
<dbReference type="InterPro" id="IPR014886">
    <property type="entry name" value="La_xRRM"/>
</dbReference>
<dbReference type="Proteomes" id="UP000694388">
    <property type="component" value="Unplaced"/>
</dbReference>
<evidence type="ECO:0000259" key="5">
    <source>
        <dbReference type="PROSITE" id="PS50102"/>
    </source>
</evidence>
<reference evidence="8" key="2">
    <citation type="submission" date="2025-09" db="UniProtKB">
        <authorList>
            <consortium name="Ensembl"/>
        </authorList>
    </citation>
    <scope>IDENTIFICATION</scope>
</reference>
<comment type="subcellular location">
    <subcellularLocation>
        <location evidence="1">Nucleus</location>
    </subcellularLocation>
</comment>
<dbReference type="GO" id="GO:0003729">
    <property type="term" value="F:mRNA binding"/>
    <property type="evidence" value="ECO:0007669"/>
    <property type="project" value="TreeGrafter"/>
</dbReference>
<evidence type="ECO:0000256" key="1">
    <source>
        <dbReference type="ARBA" id="ARBA00004123"/>
    </source>
</evidence>
<dbReference type="InterPro" id="IPR036388">
    <property type="entry name" value="WH-like_DNA-bd_sf"/>
</dbReference>
<dbReference type="InterPro" id="IPR045180">
    <property type="entry name" value="La_dom_prot"/>
</dbReference>
<sequence length="411" mass="47183">MEEEKVHDEVTVEEKKILSDLEKKIINQVEFYFGDHNLPRDKFLRSEVQKNDGWVPLGVMIRFNRLKSLSSDLTAIAAALQKSSNGLLEISEDGTCVRRLPSRTLPTNDEAYRESIKNRSVYVKGFPGDATLDEVKEWFDERGSVEVVHMRRTFQKMFKGSAFAVFDTAENANNFVALPALKFKDADIIASKKEQYFAKKKEQRRQWRAEERLKQEAESAKNDENDFLKLQFQENCLLKFSGELDAETTREDLHDLFGEHGDIQWISFTRGAIEGFIRFASGAKEVLKAATEANDGELKLKGCTVVWELLEGENAQNMWQKLITEQQDMWNKVRSWTRGETRALRIVWDCTLCTERGGKIKFEDSLTCLCNLRGATPQGDVVEKVGRSLKVEERGIKTNLKGKRPSMEMME</sequence>
<feature type="domain" description="XRRM" evidence="7">
    <location>
        <begin position="231"/>
        <end position="349"/>
    </location>
</feature>
<proteinExistence type="predicted"/>
<dbReference type="GO" id="GO:0045727">
    <property type="term" value="P:positive regulation of translation"/>
    <property type="evidence" value="ECO:0007669"/>
    <property type="project" value="TreeGrafter"/>
</dbReference>
<dbReference type="SMART" id="SM00715">
    <property type="entry name" value="LA"/>
    <property type="match status" value="1"/>
</dbReference>
<protein>
    <submittedName>
        <fullName evidence="8">Small RNA binding exonuclease protection factor La</fullName>
    </submittedName>
</protein>
<dbReference type="PRINTS" id="PR00302">
    <property type="entry name" value="LUPUSLA"/>
</dbReference>
<dbReference type="Ensembl" id="ENSEBUT00000001724.1">
    <property type="protein sequence ID" value="ENSEBUP00000001398.1"/>
    <property type="gene ID" value="ENSEBUG00000001237.1"/>
</dbReference>
<dbReference type="GO" id="GO:0010494">
    <property type="term" value="C:cytoplasmic stress granule"/>
    <property type="evidence" value="ECO:0007669"/>
    <property type="project" value="TreeGrafter"/>
</dbReference>
<dbReference type="GO" id="GO:1990904">
    <property type="term" value="C:ribonucleoprotein complex"/>
    <property type="evidence" value="ECO:0007669"/>
    <property type="project" value="UniProtKB-UniRule"/>
</dbReference>
<evidence type="ECO:0000259" key="7">
    <source>
        <dbReference type="PROSITE" id="PS51939"/>
    </source>
</evidence>
<dbReference type="CDD" id="cd12541">
    <property type="entry name" value="RRM2_La"/>
    <property type="match status" value="1"/>
</dbReference>
<dbReference type="Pfam" id="PF05383">
    <property type="entry name" value="La"/>
    <property type="match status" value="1"/>
</dbReference>
<evidence type="ECO:0000256" key="4">
    <source>
        <dbReference type="PROSITE-ProRule" id="PRU00332"/>
    </source>
</evidence>
<dbReference type="SUPFAM" id="SSF46785">
    <property type="entry name" value="Winged helix' DNA-binding domain"/>
    <property type="match status" value="1"/>
</dbReference>
<reference evidence="8" key="1">
    <citation type="submission" date="2025-08" db="UniProtKB">
        <authorList>
            <consortium name="Ensembl"/>
        </authorList>
    </citation>
    <scope>IDENTIFICATION</scope>
</reference>
<keyword evidence="2 4" id="KW-0694">RNA-binding</keyword>
<dbReference type="PROSITE" id="PS50961">
    <property type="entry name" value="HTH_LA"/>
    <property type="match status" value="1"/>
</dbReference>
<keyword evidence="3" id="KW-0539">Nucleus</keyword>
<evidence type="ECO:0000259" key="6">
    <source>
        <dbReference type="PROSITE" id="PS50961"/>
    </source>
</evidence>
<dbReference type="Pfam" id="PF00076">
    <property type="entry name" value="RRM_1"/>
    <property type="match status" value="1"/>
</dbReference>
<dbReference type="InterPro" id="IPR036390">
    <property type="entry name" value="WH_DNA-bd_sf"/>
</dbReference>
<dbReference type="GO" id="GO:0008033">
    <property type="term" value="P:tRNA processing"/>
    <property type="evidence" value="ECO:0007669"/>
    <property type="project" value="TreeGrafter"/>
</dbReference>
<dbReference type="AlphaFoldDB" id="A0A8C4NDM8"/>
<dbReference type="InterPro" id="IPR012677">
    <property type="entry name" value="Nucleotide-bd_a/b_plait_sf"/>
</dbReference>
<dbReference type="CDD" id="cd08028">
    <property type="entry name" value="LARP_3"/>
    <property type="match status" value="1"/>
</dbReference>
<accession>A0A8C4NDM8</accession>
<keyword evidence="9" id="KW-1185">Reference proteome</keyword>
<dbReference type="InterPro" id="IPR035979">
    <property type="entry name" value="RBD_domain_sf"/>
</dbReference>
<dbReference type="SUPFAM" id="SSF54928">
    <property type="entry name" value="RNA-binding domain, RBD"/>
    <property type="match status" value="1"/>
</dbReference>
<dbReference type="InterPro" id="IPR006630">
    <property type="entry name" value="La_HTH"/>
</dbReference>
<evidence type="ECO:0000256" key="3">
    <source>
        <dbReference type="ARBA" id="ARBA00023242"/>
    </source>
</evidence>
<evidence type="ECO:0000256" key="2">
    <source>
        <dbReference type="ARBA" id="ARBA00022884"/>
    </source>
</evidence>